<name>A0A2T4U1C2_9BACT</name>
<gene>
    <name evidence="2" type="ORF">CLG94_00310</name>
</gene>
<reference evidence="3" key="2">
    <citation type="journal article" date="2018" name="Environ. Microbiol.">
        <title>Bloom of a denitrifying methanotroph, 'Candidatus Methylomirabilis limnetica', in a deep stratified lake.</title>
        <authorList>
            <person name="Graf J.S."/>
            <person name="Mayr M.J."/>
            <person name="Marchant H.K."/>
            <person name="Tienken D."/>
            <person name="Hach P.F."/>
            <person name="Brand A."/>
            <person name="Schubert C.J."/>
            <person name="Kuypers M.M."/>
            <person name="Milucka J."/>
        </authorList>
    </citation>
    <scope>NUCLEOTIDE SEQUENCE [LARGE SCALE GENOMIC DNA]</scope>
    <source>
        <strain evidence="3">Zug</strain>
    </source>
</reference>
<dbReference type="PROSITE" id="PS51257">
    <property type="entry name" value="PROKAR_LIPOPROTEIN"/>
    <property type="match status" value="1"/>
</dbReference>
<proteinExistence type="predicted"/>
<organism evidence="2 3">
    <name type="scientific">Candidatus Methylomirabilis limnetica</name>
    <dbReference type="NCBI Taxonomy" id="2033718"/>
    <lineage>
        <taxon>Bacteria</taxon>
        <taxon>Candidatus Methylomirabilota</taxon>
        <taxon>Candidatus Methylomirabilia</taxon>
        <taxon>Candidatus Methylomirabilales</taxon>
        <taxon>Candidatus Methylomirabilaceae</taxon>
        <taxon>Candidatus Methylomirabilis</taxon>
    </lineage>
</organism>
<accession>A0A2T4U1C2</accession>
<evidence type="ECO:0000256" key="1">
    <source>
        <dbReference type="SAM" id="MobiDB-lite"/>
    </source>
</evidence>
<evidence type="ECO:0008006" key="4">
    <source>
        <dbReference type="Google" id="ProtNLM"/>
    </source>
</evidence>
<dbReference type="Proteomes" id="UP000241436">
    <property type="component" value="Unassembled WGS sequence"/>
</dbReference>
<feature type="region of interest" description="Disordered" evidence="1">
    <location>
        <begin position="60"/>
        <end position="79"/>
    </location>
</feature>
<dbReference type="EMBL" id="NVQC01000007">
    <property type="protein sequence ID" value="PTL37160.1"/>
    <property type="molecule type" value="Genomic_DNA"/>
</dbReference>
<protein>
    <recommendedName>
        <fullName evidence="4">DUF4878 domain-containing protein</fullName>
    </recommendedName>
</protein>
<reference evidence="2 3" key="1">
    <citation type="submission" date="2017-09" db="EMBL/GenBank/DDBJ databases">
        <title>Bloom of a denitrifying methanotroph, Candidatus Methylomirabilis limnetica, in a deep stratified lake.</title>
        <authorList>
            <person name="Graf J.S."/>
            <person name="Marchant H.K."/>
            <person name="Tienken D."/>
            <person name="Hach P.F."/>
            <person name="Brand A."/>
            <person name="Schubert C.J."/>
            <person name="Kuypers M.M."/>
            <person name="Milucka J."/>
        </authorList>
    </citation>
    <scope>NUCLEOTIDE SEQUENCE [LARGE SCALE GENOMIC DNA]</scope>
    <source>
        <strain evidence="2 3">Zug</strain>
    </source>
</reference>
<evidence type="ECO:0000313" key="2">
    <source>
        <dbReference type="EMBL" id="PTL37160.1"/>
    </source>
</evidence>
<dbReference type="AlphaFoldDB" id="A0A2T4U1C2"/>
<sequence length="150" mass="16389">MKLRNIATGTLILSLFFLTGCGGEGGVAKGDPITVAEQFMDLYYHKANIKEAAALATPETAQKIDPAPGSPAVDASKEKDAGQEISYFLKEKSMEGKHSYALYLITITRKDAEPIYKTTALFIDLVGEAWKITLFDEKIHNGPHQEVKKG</sequence>
<comment type="caution">
    <text evidence="2">The sequence shown here is derived from an EMBL/GenBank/DDBJ whole genome shotgun (WGS) entry which is preliminary data.</text>
</comment>
<keyword evidence="3" id="KW-1185">Reference proteome</keyword>
<evidence type="ECO:0000313" key="3">
    <source>
        <dbReference type="Proteomes" id="UP000241436"/>
    </source>
</evidence>
<dbReference type="RefSeq" id="WP_107560914.1">
    <property type="nucleotide sequence ID" value="NZ_NVQC01000007.1"/>
</dbReference>